<comment type="subcellular location">
    <subcellularLocation>
        <location evidence="2">Cell membrane</location>
        <topology evidence="2">Lipid-anchor</topology>
        <topology evidence="2">GPI-anchor</topology>
    </subcellularLocation>
</comment>
<dbReference type="InterPro" id="IPR002591">
    <property type="entry name" value="Phosphodiest/P_Trfase"/>
</dbReference>
<dbReference type="RefSeq" id="WP_111898510.1">
    <property type="nucleotide sequence ID" value="NZ_CP033459.1"/>
</dbReference>
<evidence type="ECO:0000256" key="20">
    <source>
        <dbReference type="ARBA" id="ARBA00046203"/>
    </source>
</evidence>
<dbReference type="Gene3D" id="3.30.1360.150">
    <property type="match status" value="1"/>
</dbReference>
<gene>
    <name evidence="35" type="ORF">C7Y71_003925</name>
</gene>
<dbReference type="EMBL" id="CP033459">
    <property type="protein sequence ID" value="QFQ13698.1"/>
    <property type="molecule type" value="Genomic_DNA"/>
</dbReference>
<comment type="catalytic activity">
    <reaction evidence="29">
        <text>sn-glycerol 3-phosphocholine + H2O = phosphocholine + glycerol + H(+)</text>
        <dbReference type="Rhea" id="RHEA:19545"/>
        <dbReference type="ChEBI" id="CHEBI:15377"/>
        <dbReference type="ChEBI" id="CHEBI:15378"/>
        <dbReference type="ChEBI" id="CHEBI:16870"/>
        <dbReference type="ChEBI" id="CHEBI:17754"/>
        <dbReference type="ChEBI" id="CHEBI:295975"/>
        <dbReference type="EC" id="3.1.4.38"/>
    </reaction>
    <physiologicalReaction direction="left-to-right" evidence="29">
        <dbReference type="Rhea" id="RHEA:19546"/>
    </physiologicalReaction>
</comment>
<keyword evidence="15" id="KW-1015">Disulfide bond</keyword>
<evidence type="ECO:0000256" key="5">
    <source>
        <dbReference type="ARBA" id="ARBA00022475"/>
    </source>
</evidence>
<dbReference type="GO" id="GO:0005886">
    <property type="term" value="C:plasma membrane"/>
    <property type="evidence" value="ECO:0007669"/>
    <property type="project" value="UniProtKB-SubCell"/>
</dbReference>
<evidence type="ECO:0000256" key="34">
    <source>
        <dbReference type="SAM" id="SignalP"/>
    </source>
</evidence>
<evidence type="ECO:0000256" key="13">
    <source>
        <dbReference type="ARBA" id="ARBA00023098"/>
    </source>
</evidence>
<keyword evidence="14" id="KW-0472">Membrane</keyword>
<comment type="catalytic activity">
    <reaction evidence="23">
        <text>glycero-2-phosphocholine + H2O = phosphocholine + glycerol + H(+)</text>
        <dbReference type="Rhea" id="RHEA:61684"/>
        <dbReference type="ChEBI" id="CHEBI:15377"/>
        <dbReference type="ChEBI" id="CHEBI:15378"/>
        <dbReference type="ChEBI" id="CHEBI:17754"/>
        <dbReference type="ChEBI" id="CHEBI:144950"/>
        <dbReference type="ChEBI" id="CHEBI:295975"/>
    </reaction>
    <physiologicalReaction direction="left-to-right" evidence="23">
        <dbReference type="Rhea" id="RHEA:61685"/>
    </physiologicalReaction>
</comment>
<keyword evidence="7" id="KW-0336">GPI-anchor</keyword>
<keyword evidence="36" id="KW-1185">Reference proteome</keyword>
<evidence type="ECO:0000256" key="23">
    <source>
        <dbReference type="ARBA" id="ARBA00047482"/>
    </source>
</evidence>
<evidence type="ECO:0000256" key="17">
    <source>
        <dbReference type="ARBA" id="ARBA00023288"/>
    </source>
</evidence>
<dbReference type="KEGG" id="alq:C7Y71_003925"/>
<evidence type="ECO:0000256" key="6">
    <source>
        <dbReference type="ARBA" id="ARBA00022553"/>
    </source>
</evidence>
<feature type="chain" id="PRO_5024272500" description="glycerophosphocholine cholinephosphodiesterase" evidence="34">
    <location>
        <begin position="24"/>
        <end position="544"/>
    </location>
</feature>
<dbReference type="GO" id="GO:0098552">
    <property type="term" value="C:side of membrane"/>
    <property type="evidence" value="ECO:0007669"/>
    <property type="project" value="UniProtKB-KW"/>
</dbReference>
<keyword evidence="10" id="KW-0378">Hydrolase</keyword>
<dbReference type="AlphaFoldDB" id="A0A5P8E9T2"/>
<dbReference type="EC" id="3.1.4.38" evidence="4"/>
<evidence type="ECO:0000256" key="9">
    <source>
        <dbReference type="ARBA" id="ARBA00022729"/>
    </source>
</evidence>
<evidence type="ECO:0000256" key="2">
    <source>
        <dbReference type="ARBA" id="ARBA00004609"/>
    </source>
</evidence>
<dbReference type="InterPro" id="IPR017850">
    <property type="entry name" value="Alkaline_phosphatase_core_sf"/>
</dbReference>
<evidence type="ECO:0000256" key="1">
    <source>
        <dbReference type="ARBA" id="ARBA00001947"/>
    </source>
</evidence>
<evidence type="ECO:0000256" key="24">
    <source>
        <dbReference type="ARBA" id="ARBA00047494"/>
    </source>
</evidence>
<comment type="catalytic activity">
    <reaction evidence="30">
        <text>1-(9Z,12Z)-octadecadienoyl-sn-glycero-3-phosphocholine + H2O = 1-(9Z,12Z-octadecadienoyl)-sn-glycerol + phosphocholine + H(+)</text>
        <dbReference type="Rhea" id="RHEA:41115"/>
        <dbReference type="ChEBI" id="CHEBI:15377"/>
        <dbReference type="ChEBI" id="CHEBI:15378"/>
        <dbReference type="ChEBI" id="CHEBI:28733"/>
        <dbReference type="ChEBI" id="CHEBI:75561"/>
        <dbReference type="ChEBI" id="CHEBI:295975"/>
    </reaction>
    <physiologicalReaction direction="left-to-right" evidence="30">
        <dbReference type="Rhea" id="RHEA:41116"/>
    </physiologicalReaction>
</comment>
<keyword evidence="13" id="KW-0443">Lipid metabolism</keyword>
<evidence type="ECO:0000256" key="8">
    <source>
        <dbReference type="ARBA" id="ARBA00022723"/>
    </source>
</evidence>
<evidence type="ECO:0000256" key="29">
    <source>
        <dbReference type="ARBA" id="ARBA00048703"/>
    </source>
</evidence>
<keyword evidence="6 32" id="KW-0597">Phosphoprotein</keyword>
<evidence type="ECO:0000256" key="15">
    <source>
        <dbReference type="ARBA" id="ARBA00023157"/>
    </source>
</evidence>
<dbReference type="GO" id="GO:0004035">
    <property type="term" value="F:alkaline phosphatase activity"/>
    <property type="evidence" value="ECO:0007669"/>
    <property type="project" value="InterPro"/>
</dbReference>
<comment type="function">
    <text evidence="20">Choline-specific glycerophosphodiesterase that hydrolyzes glycerophosphocholine (GPC) and lysophosphatidylcholine (LPC) and contributes to supplying choline to the cells. Has a preference for LPC with short (12:0 and 14:0) or polyunsaturated (18:2 and 20:4) fatty acids. In vitro, hydrolyzes only choline-containing lysophospholipids, such as sphingosylphosphorylcholine (SPC), platelet-activating factor (PAF) and lysoPAF, but not other lysophospholipids.</text>
</comment>
<evidence type="ECO:0000256" key="19">
    <source>
        <dbReference type="ARBA" id="ARBA00032556"/>
    </source>
</evidence>
<comment type="catalytic activity">
    <reaction evidence="28">
        <text>sphing-4-enine-phosphocholine + H2O = sphing-4-enine + phosphocholine + H(+)</text>
        <dbReference type="Rhea" id="RHEA:41095"/>
        <dbReference type="ChEBI" id="CHEBI:15377"/>
        <dbReference type="ChEBI" id="CHEBI:15378"/>
        <dbReference type="ChEBI" id="CHEBI:57756"/>
        <dbReference type="ChEBI" id="CHEBI:58906"/>
        <dbReference type="ChEBI" id="CHEBI:295975"/>
    </reaction>
    <physiologicalReaction direction="left-to-right" evidence="28">
        <dbReference type="Rhea" id="RHEA:41096"/>
    </physiologicalReaction>
</comment>
<feature type="binding site" evidence="33">
    <location>
        <begin position="158"/>
        <end position="160"/>
    </location>
    <ligand>
        <name>substrate</name>
    </ligand>
</feature>
<feature type="binding site" evidence="33">
    <location>
        <position position="99"/>
    </location>
    <ligand>
        <name>substrate</name>
    </ligand>
</feature>
<feature type="active site" description="Phosphothreonine intermediate" evidence="32">
    <location>
        <position position="78"/>
    </location>
</feature>
<protein>
    <recommendedName>
        <fullName evidence="4">glycerophosphocholine cholinephosphodiesterase</fullName>
        <ecNumber evidence="4">3.1.4.38</ecNumber>
    </recommendedName>
    <alternativeName>
        <fullName evidence="19">Choline-specific glycerophosphodiester phosphodiesterase</fullName>
    </alternativeName>
    <alternativeName>
        <fullName evidence="18">Ectonucleotide pyrophosphatase/phosphodiesterase family member 6</fullName>
    </alternativeName>
</protein>
<evidence type="ECO:0000256" key="10">
    <source>
        <dbReference type="ARBA" id="ARBA00022801"/>
    </source>
</evidence>
<evidence type="ECO:0000256" key="11">
    <source>
        <dbReference type="ARBA" id="ARBA00022833"/>
    </source>
</evidence>
<comment type="catalytic activity">
    <reaction evidence="25">
        <text>a 1-acyl-sn-glycero-3-phosphocholine + H2O = a 1-acyl-sn-glycerol + phosphocholine + H(+)</text>
        <dbReference type="Rhea" id="RHEA:44720"/>
        <dbReference type="ChEBI" id="CHEBI:15377"/>
        <dbReference type="ChEBI" id="CHEBI:15378"/>
        <dbReference type="ChEBI" id="CHEBI:58168"/>
        <dbReference type="ChEBI" id="CHEBI:64683"/>
        <dbReference type="ChEBI" id="CHEBI:295975"/>
    </reaction>
    <physiologicalReaction direction="left-to-right" evidence="25">
        <dbReference type="Rhea" id="RHEA:44721"/>
    </physiologicalReaction>
</comment>
<comment type="catalytic activity">
    <reaction evidence="21">
        <text>1-dodecanoyl-sn-glycero-3-phosphocholine + H2O = 1-dodecanoyl-sn-glycerol + phosphocholine + H(+)</text>
        <dbReference type="Rhea" id="RHEA:41127"/>
        <dbReference type="ChEBI" id="CHEBI:15377"/>
        <dbReference type="ChEBI" id="CHEBI:15378"/>
        <dbReference type="ChEBI" id="CHEBI:74966"/>
        <dbReference type="ChEBI" id="CHEBI:75529"/>
        <dbReference type="ChEBI" id="CHEBI:295975"/>
    </reaction>
    <physiologicalReaction direction="left-to-right" evidence="21">
        <dbReference type="Rhea" id="RHEA:41128"/>
    </physiologicalReaction>
</comment>
<dbReference type="Proteomes" id="UP000249375">
    <property type="component" value="Chromosome"/>
</dbReference>
<reference evidence="35 36" key="1">
    <citation type="submission" date="2018-11" db="EMBL/GenBank/DDBJ databases">
        <authorList>
            <person name="Na S.W."/>
            <person name="Baik M."/>
        </authorList>
    </citation>
    <scope>NUCLEOTIDE SEQUENCE [LARGE SCALE GENOMIC DNA]</scope>
    <source>
        <strain evidence="35 36">E39</strain>
    </source>
</reference>
<accession>A0A5P8E9T2</accession>
<keyword evidence="8" id="KW-0479">Metal-binding</keyword>
<evidence type="ECO:0000256" key="28">
    <source>
        <dbReference type="ARBA" id="ARBA00048234"/>
    </source>
</evidence>
<evidence type="ECO:0000256" key="31">
    <source>
        <dbReference type="ARBA" id="ARBA00049320"/>
    </source>
</evidence>
<evidence type="ECO:0000256" key="14">
    <source>
        <dbReference type="ARBA" id="ARBA00023136"/>
    </source>
</evidence>
<sequence length="544" mass="60698">MKTLFKLLIILALTALCARPVSAQPERPKLVVGIVIDQMRWDYLMRYQNRYCEGGFKRLMREGFSCDNCMINYIPTVTAAGHASVYTGTFPSVHGIVGNSFRIGYKWVGCVEDTTVIGVGTTGKQGKVSPRNMMTTTFADELRLATNFRSKTIGVSIKDRGAILPAGHTANGAYWYDNETGNFISSTFYTDKLPDWVNKFNERKLADKYLSQKWEPLYPIETYTQSTADDAPYEGTYVKGQPTVFPIDVPEAKKSWGYGLMKYVPAGATITFDIAKAALEGEQLGKGSECDILTVSISTTDGIGHHVGINAAETEDCYLRLDRDLADFLTTLDKHVGEGNYIVFLTADHGAAHNISFNQDHRIPSQPWDMGKTTRALNKYLQQHYGTDRKLIFGDANCQIILQRDVIEELGIKPEELTQLAIDYLKKDTRFAYVAELEKISTATVPQPVRERAINGYNRLRSGDIATIPQPAIYGDAEQKLVKGTTHGVWNPYDAHIPCLFMGWHIPKGKSSREVHMTDIAPTICNLLSIQMPNGCTGQPIEFR</sequence>
<organism evidence="35 36">
    <name type="scientific">Pseudoprevotella muciniphila</name>
    <dbReference type="NCBI Taxonomy" id="2133944"/>
    <lineage>
        <taxon>Bacteria</taxon>
        <taxon>Pseudomonadati</taxon>
        <taxon>Bacteroidota</taxon>
        <taxon>Bacteroidia</taxon>
        <taxon>Bacteroidales</taxon>
        <taxon>Prevotellaceae</taxon>
        <taxon>Pseudoprevotella</taxon>
    </lineage>
</organism>
<comment type="catalytic activity">
    <reaction evidence="24">
        <text>a 1-O-alkyl-sn-glycero-3-phosphocholine + H2O = a 1-O-alkyl-sn-glycerol + phosphocholine + H(+)</text>
        <dbReference type="Rhea" id="RHEA:36083"/>
        <dbReference type="ChEBI" id="CHEBI:15377"/>
        <dbReference type="ChEBI" id="CHEBI:15378"/>
        <dbReference type="ChEBI" id="CHEBI:15850"/>
        <dbReference type="ChEBI" id="CHEBI:30909"/>
        <dbReference type="ChEBI" id="CHEBI:295975"/>
    </reaction>
    <physiologicalReaction direction="left-to-right" evidence="24">
        <dbReference type="Rhea" id="RHEA:36084"/>
    </physiologicalReaction>
</comment>
<comment type="catalytic activity">
    <reaction evidence="22">
        <text>1-(9Z-octadecenoyl)-sn-glycero-3-phosphocholine + H2O = 1-(9Z-octadecenoyl)-sn-glycerol + phosphocholine + H(+)</text>
        <dbReference type="Rhea" id="RHEA:41091"/>
        <dbReference type="ChEBI" id="CHEBI:15377"/>
        <dbReference type="ChEBI" id="CHEBI:15378"/>
        <dbReference type="ChEBI" id="CHEBI:28610"/>
        <dbReference type="ChEBI" id="CHEBI:75757"/>
        <dbReference type="ChEBI" id="CHEBI:295975"/>
    </reaction>
    <physiologicalReaction direction="left-to-right" evidence="22">
        <dbReference type="Rhea" id="RHEA:41092"/>
    </physiologicalReaction>
</comment>
<dbReference type="CDD" id="cd16016">
    <property type="entry name" value="AP-SPAP"/>
    <property type="match status" value="1"/>
</dbReference>
<evidence type="ECO:0000256" key="32">
    <source>
        <dbReference type="PIRSR" id="PIRSR031924-50"/>
    </source>
</evidence>
<comment type="cofactor">
    <cofactor evidence="1">
        <name>Zn(2+)</name>
        <dbReference type="ChEBI" id="CHEBI:29105"/>
    </cofactor>
</comment>
<comment type="similarity">
    <text evidence="3">Belongs to the nucleotide pyrophosphatase/phosphodiesterase family.</text>
</comment>
<evidence type="ECO:0000313" key="36">
    <source>
        <dbReference type="Proteomes" id="UP000249375"/>
    </source>
</evidence>
<comment type="catalytic activity">
    <reaction evidence="26">
        <text>1-tetradecanoyl-sn-glycero-3-phosphocholine + H2O = 1-tetradecanoyl-sn-glycerol + phosphocholine + H(+)</text>
        <dbReference type="Rhea" id="RHEA:40999"/>
        <dbReference type="ChEBI" id="CHEBI:15377"/>
        <dbReference type="ChEBI" id="CHEBI:15378"/>
        <dbReference type="ChEBI" id="CHEBI:64489"/>
        <dbReference type="ChEBI" id="CHEBI:75536"/>
        <dbReference type="ChEBI" id="CHEBI:295975"/>
    </reaction>
    <physiologicalReaction direction="left-to-right" evidence="26">
        <dbReference type="Rhea" id="RHEA:41000"/>
    </physiologicalReaction>
</comment>
<feature type="signal peptide" evidence="34">
    <location>
        <begin position="1"/>
        <end position="23"/>
    </location>
</feature>
<dbReference type="GO" id="GO:0046872">
    <property type="term" value="F:metal ion binding"/>
    <property type="evidence" value="ECO:0007669"/>
    <property type="project" value="UniProtKB-KW"/>
</dbReference>
<evidence type="ECO:0000313" key="35">
    <source>
        <dbReference type="EMBL" id="QFQ13698.1"/>
    </source>
</evidence>
<evidence type="ECO:0000256" key="33">
    <source>
        <dbReference type="PIRSR" id="PIRSR031924-51"/>
    </source>
</evidence>
<dbReference type="PANTHER" id="PTHR10151">
    <property type="entry name" value="ECTONUCLEOTIDE PYROPHOSPHATASE/PHOSPHODIESTERASE"/>
    <property type="match status" value="1"/>
</dbReference>
<dbReference type="GO" id="GO:0047390">
    <property type="term" value="F:glycerophosphocholine cholinephosphodiesterase activity"/>
    <property type="evidence" value="ECO:0007669"/>
    <property type="project" value="UniProtKB-EC"/>
</dbReference>
<evidence type="ECO:0000256" key="7">
    <source>
        <dbReference type="ARBA" id="ARBA00022622"/>
    </source>
</evidence>
<comment type="catalytic activity">
    <reaction evidence="31">
        <text>1-(5Z,8Z,11Z,14Z-eicosatetraenoyl)-sn-glycero-3-phosphocholine + H2O = 1-(5Z,8Z,11Z,14Z-eicosatetraenoyl)-sn-glycerol + phosphocholine + H(+)</text>
        <dbReference type="Rhea" id="RHEA:41003"/>
        <dbReference type="ChEBI" id="CHEBI:15377"/>
        <dbReference type="ChEBI" id="CHEBI:15378"/>
        <dbReference type="ChEBI" id="CHEBI:34071"/>
        <dbReference type="ChEBI" id="CHEBI:74344"/>
        <dbReference type="ChEBI" id="CHEBI:295975"/>
    </reaction>
    <physiologicalReaction direction="left-to-right" evidence="31">
        <dbReference type="Rhea" id="RHEA:41004"/>
    </physiologicalReaction>
</comment>
<dbReference type="PANTHER" id="PTHR10151:SF66">
    <property type="entry name" value="GLYCEROPHOSPHOCHOLINE CHOLINEPHOSPHODIESTERASE ENPP6"/>
    <property type="match status" value="1"/>
</dbReference>
<dbReference type="Pfam" id="PF01663">
    <property type="entry name" value="Phosphodiest"/>
    <property type="match status" value="1"/>
</dbReference>
<dbReference type="PIRSF" id="PIRSF031924">
    <property type="entry name" value="Pi-irrepressible_AP"/>
    <property type="match status" value="1"/>
</dbReference>
<keyword evidence="12" id="KW-0442">Lipid degradation</keyword>
<evidence type="ECO:0000256" key="12">
    <source>
        <dbReference type="ARBA" id="ARBA00022963"/>
    </source>
</evidence>
<evidence type="ECO:0000256" key="3">
    <source>
        <dbReference type="ARBA" id="ARBA00010594"/>
    </source>
</evidence>
<dbReference type="GO" id="GO:0016042">
    <property type="term" value="P:lipid catabolic process"/>
    <property type="evidence" value="ECO:0007669"/>
    <property type="project" value="UniProtKB-KW"/>
</dbReference>
<evidence type="ECO:0000256" key="27">
    <source>
        <dbReference type="ARBA" id="ARBA00048209"/>
    </source>
</evidence>
<evidence type="ECO:0000256" key="25">
    <source>
        <dbReference type="ARBA" id="ARBA00047600"/>
    </source>
</evidence>
<dbReference type="SUPFAM" id="SSF53649">
    <property type="entry name" value="Alkaline phosphatase-like"/>
    <property type="match status" value="1"/>
</dbReference>
<dbReference type="OrthoDB" id="9766127at2"/>
<evidence type="ECO:0000256" key="21">
    <source>
        <dbReference type="ARBA" id="ARBA00047290"/>
    </source>
</evidence>
<dbReference type="InterPro" id="IPR026263">
    <property type="entry name" value="Alkaline_phosphatase_prok"/>
</dbReference>
<dbReference type="NCBIfam" id="NF042991">
    <property type="entry name" value="alk_phos_PafA"/>
    <property type="match status" value="1"/>
</dbReference>
<name>A0A5P8E9T2_9BACT</name>
<comment type="catalytic activity">
    <reaction evidence="27">
        <text>1-hexadecanoyl-sn-glycero-3-phosphocholine + H2O = 1-hexadecanoyl-sn-glycerol + phosphocholine + H(+)</text>
        <dbReference type="Rhea" id="RHEA:41119"/>
        <dbReference type="ChEBI" id="CHEBI:15377"/>
        <dbReference type="ChEBI" id="CHEBI:15378"/>
        <dbReference type="ChEBI" id="CHEBI:72998"/>
        <dbReference type="ChEBI" id="CHEBI:75542"/>
        <dbReference type="ChEBI" id="CHEBI:295975"/>
    </reaction>
    <physiologicalReaction direction="left-to-right" evidence="27">
        <dbReference type="Rhea" id="RHEA:41120"/>
    </physiologicalReaction>
</comment>
<dbReference type="Gene3D" id="3.40.720.10">
    <property type="entry name" value="Alkaline Phosphatase, subunit A"/>
    <property type="match status" value="1"/>
</dbReference>
<evidence type="ECO:0000256" key="18">
    <source>
        <dbReference type="ARBA" id="ARBA00031167"/>
    </source>
</evidence>
<proteinExistence type="inferred from homology"/>
<evidence type="ECO:0000256" key="26">
    <source>
        <dbReference type="ARBA" id="ARBA00047779"/>
    </source>
</evidence>
<keyword evidence="11" id="KW-0862">Zinc</keyword>
<evidence type="ECO:0000256" key="30">
    <source>
        <dbReference type="ARBA" id="ARBA00049092"/>
    </source>
</evidence>
<evidence type="ECO:0000256" key="16">
    <source>
        <dbReference type="ARBA" id="ARBA00023180"/>
    </source>
</evidence>
<evidence type="ECO:0000256" key="22">
    <source>
        <dbReference type="ARBA" id="ARBA00047322"/>
    </source>
</evidence>
<evidence type="ECO:0000256" key="4">
    <source>
        <dbReference type="ARBA" id="ARBA00012318"/>
    </source>
</evidence>
<keyword evidence="9 34" id="KW-0732">Signal</keyword>
<keyword evidence="17" id="KW-0449">Lipoprotein</keyword>
<keyword evidence="16" id="KW-0325">Glycoprotein</keyword>
<keyword evidence="5" id="KW-1003">Cell membrane</keyword>